<feature type="domain" description="Glycosyl-hydrolase family 116 catalytic region" evidence="1">
    <location>
        <begin position="450"/>
        <end position="752"/>
    </location>
</feature>
<evidence type="ECO:0000313" key="3">
    <source>
        <dbReference type="EMBL" id="MBC8544290.1"/>
    </source>
</evidence>
<dbReference type="InterPro" id="IPR024462">
    <property type="entry name" value="GH116_N"/>
</dbReference>
<evidence type="ECO:0000259" key="2">
    <source>
        <dbReference type="Pfam" id="PF12215"/>
    </source>
</evidence>
<name>A0A926DW15_9FIRM</name>
<dbReference type="Proteomes" id="UP000657006">
    <property type="component" value="Unassembled WGS sequence"/>
</dbReference>
<dbReference type="GO" id="GO:0004553">
    <property type="term" value="F:hydrolase activity, hydrolyzing O-glycosyl compounds"/>
    <property type="evidence" value="ECO:0007669"/>
    <property type="project" value="InterPro"/>
</dbReference>
<organism evidence="3 4">
    <name type="scientific">Bianquea renquensis</name>
    <dbReference type="NCBI Taxonomy" id="2763661"/>
    <lineage>
        <taxon>Bacteria</taxon>
        <taxon>Bacillati</taxon>
        <taxon>Bacillota</taxon>
        <taxon>Clostridia</taxon>
        <taxon>Eubacteriales</taxon>
        <taxon>Bianqueaceae</taxon>
        <taxon>Bianquea</taxon>
    </lineage>
</organism>
<dbReference type="PANTHER" id="PTHR12654:SF0">
    <property type="entry name" value="NON-LYSOSOMAL GLUCOSYLCERAMIDASE"/>
    <property type="match status" value="1"/>
</dbReference>
<sequence>MKKSNLYTGEHTSQISFPLGGIGSGCIGLSGTGTLIDWEIFNRPNKNTLNQYSGFAIKAYQSDRLVSAKIIAGPYQPPYMGQNRQGEMIFSGYGFGPIEKTFAGYSHFAGHSFSGEFPIAELRFWDVDFPGQVVMKAFNPFIPLNEDDSSIPCAMFDIGVENDTDENYQYAICLFVCSSFGGKQSKNEFWQENRISGILLGTDCLEPSDLDYGQICIATDARDISYQQYWFRGGWSDAVEMFWRDFTSQERFSNRVYEHNNSDARDTGLICSHFSVEAGGSAGSHFVISWNYPNRNNYWNPKADKTPWKNYYAVLFPDARQSARYSLIQWDRLYQETDCFRKSLYGSALDPAVLDTVASNLSVLKSPTCLRLEDGSFYAFEGCQANAGSCEGSCTHVWNYAYALPYLFPALERSMRENDFHYNQWPDGKMSFRLNLPLGSAPNPFRACVDGQMGGVLKSYREWKLSGDSAWLKKYWPNIKASLEYAWAPTNPDKWDAQKTGVITGRQHHTLDMEMLGPNGWLNGFYLAALKAGAEMAEYLGEDDAAAEYRRLFEAGRRYTDKELFNGEYYEQKIDLHDYDFLKSFYVEDSDDYLFNVYWNAESEEIKYQVGDGCLSDQLVAQWHSNLLGLGEIFDKEQTKKTLSSIYHYNYRKMCDVHNLWRVFSLNDESGIILCSWPEGKTRPAIPVPYVTETWTGVEYQLACHMIQEGMIEEGIQLVRSVRERFDGKKRNPWNEFECGSNYARSMSSYSLLLAFSGFQYDGVEKSIGFFPVYPDKFHSFFSCGTGWGEVQFEKDTVVLKLLYGRLELTNFSAYGTDQAVSACLGDVVLPFERIDGRIQFVQPLEMKQGDLLTVALG</sequence>
<dbReference type="GO" id="GO:0005975">
    <property type="term" value="P:carbohydrate metabolic process"/>
    <property type="evidence" value="ECO:0007669"/>
    <property type="project" value="InterPro"/>
</dbReference>
<comment type="caution">
    <text evidence="3">The sequence shown here is derived from an EMBL/GenBank/DDBJ whole genome shotgun (WGS) entry which is preliminary data.</text>
</comment>
<dbReference type="PANTHER" id="PTHR12654">
    <property type="entry name" value="BILE ACID BETA-GLUCOSIDASE-RELATED"/>
    <property type="match status" value="1"/>
</dbReference>
<keyword evidence="4" id="KW-1185">Reference proteome</keyword>
<dbReference type="RefSeq" id="WP_177713696.1">
    <property type="nucleotide sequence ID" value="NZ_JACRSQ010000019.1"/>
</dbReference>
<reference evidence="3" key="1">
    <citation type="submission" date="2020-08" db="EMBL/GenBank/DDBJ databases">
        <title>Genome public.</title>
        <authorList>
            <person name="Liu C."/>
            <person name="Sun Q."/>
        </authorList>
    </citation>
    <scope>NUCLEOTIDE SEQUENCE</scope>
    <source>
        <strain evidence="3">NSJ-32</strain>
    </source>
</reference>
<evidence type="ECO:0000259" key="1">
    <source>
        <dbReference type="Pfam" id="PF04685"/>
    </source>
</evidence>
<accession>A0A926DW15</accession>
<proteinExistence type="predicted"/>
<gene>
    <name evidence="3" type="ORF">H8730_12160</name>
</gene>
<feature type="domain" description="Glycosyl-hydrolase family 116 N-terminal" evidence="2">
    <location>
        <begin position="17"/>
        <end position="332"/>
    </location>
</feature>
<dbReference type="EMBL" id="JACRSQ010000019">
    <property type="protein sequence ID" value="MBC8544290.1"/>
    <property type="molecule type" value="Genomic_DNA"/>
</dbReference>
<dbReference type="PROSITE" id="PS51257">
    <property type="entry name" value="PROKAR_LIPOPROTEIN"/>
    <property type="match status" value="1"/>
</dbReference>
<dbReference type="SUPFAM" id="SSF48208">
    <property type="entry name" value="Six-hairpin glycosidases"/>
    <property type="match status" value="1"/>
</dbReference>
<dbReference type="InterPro" id="IPR008928">
    <property type="entry name" value="6-hairpin_glycosidase_sf"/>
</dbReference>
<protein>
    <recommendedName>
        <fullName evidence="5">Glucosylceramidase</fullName>
    </recommendedName>
</protein>
<evidence type="ECO:0008006" key="5">
    <source>
        <dbReference type="Google" id="ProtNLM"/>
    </source>
</evidence>
<dbReference type="Pfam" id="PF12215">
    <property type="entry name" value="Glyco_hydr_116N"/>
    <property type="match status" value="1"/>
</dbReference>
<dbReference type="Pfam" id="PF04685">
    <property type="entry name" value="DUF608"/>
    <property type="match status" value="1"/>
</dbReference>
<dbReference type="InterPro" id="IPR052566">
    <property type="entry name" value="Non-lysos_glucosylceramidase"/>
</dbReference>
<dbReference type="AlphaFoldDB" id="A0A926DW15"/>
<evidence type="ECO:0000313" key="4">
    <source>
        <dbReference type="Proteomes" id="UP000657006"/>
    </source>
</evidence>
<dbReference type="InterPro" id="IPR006775">
    <property type="entry name" value="GH116_catalytic"/>
</dbReference>
<dbReference type="Gene3D" id="1.50.10.10">
    <property type="match status" value="1"/>
</dbReference>
<dbReference type="InterPro" id="IPR012341">
    <property type="entry name" value="6hp_glycosidase-like_sf"/>
</dbReference>